<reference evidence="3 4" key="1">
    <citation type="journal article" date="2020" name="ISME J.">
        <title>Uncovering the hidden diversity of litter-decomposition mechanisms in mushroom-forming fungi.</title>
        <authorList>
            <person name="Floudas D."/>
            <person name="Bentzer J."/>
            <person name="Ahren D."/>
            <person name="Johansson T."/>
            <person name="Persson P."/>
            <person name="Tunlid A."/>
        </authorList>
    </citation>
    <scope>NUCLEOTIDE SEQUENCE [LARGE SCALE GENOMIC DNA]</scope>
    <source>
        <strain evidence="3 4">CBS 406.79</strain>
    </source>
</reference>
<dbReference type="AlphaFoldDB" id="A0A8H5FNA1"/>
<name>A0A8H5FNA1_9AGAR</name>
<dbReference type="EMBL" id="JAACJN010000489">
    <property type="protein sequence ID" value="KAF5342792.1"/>
    <property type="molecule type" value="Genomic_DNA"/>
</dbReference>
<keyword evidence="2" id="KW-1133">Transmembrane helix</keyword>
<sequence>MTRHANALWLVAFVVFAYRDLYPLAAFHLTPMDIAEGLVLWIKIAFLAFLAMIIPLGIPRVYVPLNPKSTCSYSTSTANTEPGQGTRKNGASFDSAHEVGTKGPMFSRAPSAQASEIR</sequence>
<gene>
    <name evidence="3" type="ORF">D9757_014636</name>
</gene>
<keyword evidence="2" id="KW-0472">Membrane</keyword>
<keyword evidence="4" id="KW-1185">Reference proteome</keyword>
<proteinExistence type="predicted"/>
<dbReference type="Proteomes" id="UP000518752">
    <property type="component" value="Unassembled WGS sequence"/>
</dbReference>
<comment type="caution">
    <text evidence="3">The sequence shown here is derived from an EMBL/GenBank/DDBJ whole genome shotgun (WGS) entry which is preliminary data.</text>
</comment>
<evidence type="ECO:0000313" key="3">
    <source>
        <dbReference type="EMBL" id="KAF5342792.1"/>
    </source>
</evidence>
<dbReference type="OrthoDB" id="6500128at2759"/>
<evidence type="ECO:0000256" key="2">
    <source>
        <dbReference type="SAM" id="Phobius"/>
    </source>
</evidence>
<feature type="transmembrane region" description="Helical" evidence="2">
    <location>
        <begin position="38"/>
        <end position="58"/>
    </location>
</feature>
<feature type="compositionally biased region" description="Polar residues" evidence="1">
    <location>
        <begin position="71"/>
        <end position="89"/>
    </location>
</feature>
<organism evidence="3 4">
    <name type="scientific">Collybiopsis confluens</name>
    <dbReference type="NCBI Taxonomy" id="2823264"/>
    <lineage>
        <taxon>Eukaryota</taxon>
        <taxon>Fungi</taxon>
        <taxon>Dikarya</taxon>
        <taxon>Basidiomycota</taxon>
        <taxon>Agaricomycotina</taxon>
        <taxon>Agaricomycetes</taxon>
        <taxon>Agaricomycetidae</taxon>
        <taxon>Agaricales</taxon>
        <taxon>Marasmiineae</taxon>
        <taxon>Omphalotaceae</taxon>
        <taxon>Collybiopsis</taxon>
    </lineage>
</organism>
<accession>A0A8H5FNA1</accession>
<feature type="region of interest" description="Disordered" evidence="1">
    <location>
        <begin position="71"/>
        <end position="118"/>
    </location>
</feature>
<evidence type="ECO:0000313" key="4">
    <source>
        <dbReference type="Proteomes" id="UP000518752"/>
    </source>
</evidence>
<evidence type="ECO:0000256" key="1">
    <source>
        <dbReference type="SAM" id="MobiDB-lite"/>
    </source>
</evidence>
<keyword evidence="2" id="KW-0812">Transmembrane</keyword>
<protein>
    <submittedName>
        <fullName evidence="3">Uncharacterized protein</fullName>
    </submittedName>
</protein>